<dbReference type="InterPro" id="IPR029190">
    <property type="entry name" value="Rrp14/SURF6_C"/>
</dbReference>
<proteinExistence type="inferred from homology"/>
<dbReference type="GO" id="GO:0005730">
    <property type="term" value="C:nucleolus"/>
    <property type="evidence" value="ECO:0007669"/>
    <property type="project" value="TreeGrafter"/>
</dbReference>
<evidence type="ECO:0000256" key="4">
    <source>
        <dbReference type="SAM" id="MobiDB-lite"/>
    </source>
</evidence>
<evidence type="ECO:0000259" key="5">
    <source>
        <dbReference type="Pfam" id="PF04935"/>
    </source>
</evidence>
<comment type="similarity">
    <text evidence="2">Belongs to the SURF6 family.</text>
</comment>
<feature type="region of interest" description="Disordered" evidence="4">
    <location>
        <begin position="29"/>
        <end position="81"/>
    </location>
</feature>
<feature type="compositionally biased region" description="Basic residues" evidence="4">
    <location>
        <begin position="34"/>
        <end position="45"/>
    </location>
</feature>
<evidence type="ECO:0000256" key="1">
    <source>
        <dbReference type="ARBA" id="ARBA00004123"/>
    </source>
</evidence>
<dbReference type="GO" id="GO:0042274">
    <property type="term" value="P:ribosomal small subunit biogenesis"/>
    <property type="evidence" value="ECO:0007669"/>
    <property type="project" value="TreeGrafter"/>
</dbReference>
<name>A0AAD3SBR6_NEPGR</name>
<dbReference type="PANTHER" id="PTHR14369">
    <property type="entry name" value="SURFEIT LOCUS PROTEIN 6"/>
    <property type="match status" value="1"/>
</dbReference>
<comment type="subcellular location">
    <subcellularLocation>
        <location evidence="1">Nucleus</location>
    </subcellularLocation>
</comment>
<dbReference type="GO" id="GO:0003677">
    <property type="term" value="F:DNA binding"/>
    <property type="evidence" value="ECO:0007669"/>
    <property type="project" value="TreeGrafter"/>
</dbReference>
<gene>
    <name evidence="6" type="ORF">Nepgr_009740</name>
</gene>
<dbReference type="Pfam" id="PF04935">
    <property type="entry name" value="SURF6"/>
    <property type="match status" value="1"/>
</dbReference>
<keyword evidence="7" id="KW-1185">Reference proteome</keyword>
<sequence>MVKKHSWKAARVKAIGVKVHDNPKLLKESIKKEERKHKKSVKMRKERVETREMKKQKKQEKRKENIKPKIGKKKMREIEKR</sequence>
<comment type="caution">
    <text evidence="6">The sequence shown here is derived from an EMBL/GenBank/DDBJ whole genome shotgun (WGS) entry which is preliminary data.</text>
</comment>
<evidence type="ECO:0000256" key="3">
    <source>
        <dbReference type="ARBA" id="ARBA00023242"/>
    </source>
</evidence>
<organism evidence="6 7">
    <name type="scientific">Nepenthes gracilis</name>
    <name type="common">Slender pitcher plant</name>
    <dbReference type="NCBI Taxonomy" id="150966"/>
    <lineage>
        <taxon>Eukaryota</taxon>
        <taxon>Viridiplantae</taxon>
        <taxon>Streptophyta</taxon>
        <taxon>Embryophyta</taxon>
        <taxon>Tracheophyta</taxon>
        <taxon>Spermatophyta</taxon>
        <taxon>Magnoliopsida</taxon>
        <taxon>eudicotyledons</taxon>
        <taxon>Gunneridae</taxon>
        <taxon>Pentapetalae</taxon>
        <taxon>Caryophyllales</taxon>
        <taxon>Nepenthaceae</taxon>
        <taxon>Nepenthes</taxon>
    </lineage>
</organism>
<dbReference type="AlphaFoldDB" id="A0AAD3SBR6"/>
<dbReference type="PANTHER" id="PTHR14369:SF0">
    <property type="entry name" value="SURFEIT LOCUS PROTEIN 6"/>
    <property type="match status" value="1"/>
</dbReference>
<dbReference type="GO" id="GO:0042273">
    <property type="term" value="P:ribosomal large subunit biogenesis"/>
    <property type="evidence" value="ECO:0007669"/>
    <property type="project" value="TreeGrafter"/>
</dbReference>
<keyword evidence="3" id="KW-0539">Nucleus</keyword>
<evidence type="ECO:0000313" key="6">
    <source>
        <dbReference type="EMBL" id="GMH07900.1"/>
    </source>
</evidence>
<dbReference type="GO" id="GO:0003723">
    <property type="term" value="F:RNA binding"/>
    <property type="evidence" value="ECO:0007669"/>
    <property type="project" value="TreeGrafter"/>
</dbReference>
<dbReference type="EMBL" id="BSYO01000007">
    <property type="protein sequence ID" value="GMH07900.1"/>
    <property type="molecule type" value="Genomic_DNA"/>
</dbReference>
<evidence type="ECO:0000313" key="7">
    <source>
        <dbReference type="Proteomes" id="UP001279734"/>
    </source>
</evidence>
<protein>
    <recommendedName>
        <fullName evidence="5">Ribosomal RNA-processing protein 14/surfeit locus protein 6 C-terminal domain-containing protein</fullName>
    </recommendedName>
</protein>
<evidence type="ECO:0000256" key="2">
    <source>
        <dbReference type="ARBA" id="ARBA00005904"/>
    </source>
</evidence>
<dbReference type="InterPro" id="IPR007019">
    <property type="entry name" value="SURF6"/>
</dbReference>
<feature type="domain" description="Ribosomal RNA-processing protein 14/surfeit locus protein 6 C-terminal" evidence="5">
    <location>
        <begin position="3"/>
        <end position="76"/>
    </location>
</feature>
<reference evidence="6" key="1">
    <citation type="submission" date="2023-05" db="EMBL/GenBank/DDBJ databases">
        <title>Nepenthes gracilis genome sequencing.</title>
        <authorList>
            <person name="Fukushima K."/>
        </authorList>
    </citation>
    <scope>NUCLEOTIDE SEQUENCE</scope>
    <source>
        <strain evidence="6">SING2019-196</strain>
    </source>
</reference>
<dbReference type="Proteomes" id="UP001279734">
    <property type="component" value="Unassembled WGS sequence"/>
</dbReference>
<accession>A0AAD3SBR6</accession>